<proteinExistence type="predicted"/>
<keyword evidence="2" id="KW-1185">Reference proteome</keyword>
<dbReference type="Proteomes" id="UP001212841">
    <property type="component" value="Unassembled WGS sequence"/>
</dbReference>
<dbReference type="AlphaFoldDB" id="A0AAD5S0M4"/>
<accession>A0AAD5S0M4</accession>
<evidence type="ECO:0000313" key="1">
    <source>
        <dbReference type="EMBL" id="KAJ3032765.1"/>
    </source>
</evidence>
<dbReference type="EMBL" id="JADGJD010002400">
    <property type="protein sequence ID" value="KAJ3032765.1"/>
    <property type="molecule type" value="Genomic_DNA"/>
</dbReference>
<organism evidence="1 2">
    <name type="scientific">Rhizophlyctis rosea</name>
    <dbReference type="NCBI Taxonomy" id="64517"/>
    <lineage>
        <taxon>Eukaryota</taxon>
        <taxon>Fungi</taxon>
        <taxon>Fungi incertae sedis</taxon>
        <taxon>Chytridiomycota</taxon>
        <taxon>Chytridiomycota incertae sedis</taxon>
        <taxon>Chytridiomycetes</taxon>
        <taxon>Rhizophlyctidales</taxon>
        <taxon>Rhizophlyctidaceae</taxon>
        <taxon>Rhizophlyctis</taxon>
    </lineage>
</organism>
<evidence type="ECO:0000313" key="2">
    <source>
        <dbReference type="Proteomes" id="UP001212841"/>
    </source>
</evidence>
<name>A0AAD5S0M4_9FUNG</name>
<comment type="caution">
    <text evidence="1">The sequence shown here is derived from an EMBL/GenBank/DDBJ whole genome shotgun (WGS) entry which is preliminary data.</text>
</comment>
<sequence>MPQPNSKRSRRLKEKYDRKRATQLEILSRIENKPLDELVILPDNHDRPTSRYLCILNAGRTGNVGGVSFEDLESSLQPLPGFIRLDMLLGK</sequence>
<reference evidence="1" key="1">
    <citation type="submission" date="2020-05" db="EMBL/GenBank/DDBJ databases">
        <title>Phylogenomic resolution of chytrid fungi.</title>
        <authorList>
            <person name="Stajich J.E."/>
            <person name="Amses K."/>
            <person name="Simmons R."/>
            <person name="Seto K."/>
            <person name="Myers J."/>
            <person name="Bonds A."/>
            <person name="Quandt C.A."/>
            <person name="Barry K."/>
            <person name="Liu P."/>
            <person name="Grigoriev I."/>
            <person name="Longcore J.E."/>
            <person name="James T.Y."/>
        </authorList>
    </citation>
    <scope>NUCLEOTIDE SEQUENCE</scope>
    <source>
        <strain evidence="1">JEL0318</strain>
    </source>
</reference>
<protein>
    <submittedName>
        <fullName evidence="1">Uncharacterized protein</fullName>
    </submittedName>
</protein>
<gene>
    <name evidence="1" type="ORF">HK097_005121</name>
</gene>
<feature type="non-terminal residue" evidence="1">
    <location>
        <position position="91"/>
    </location>
</feature>